<reference evidence="14 15" key="1">
    <citation type="submission" date="2018-02" db="EMBL/GenBank/DDBJ databases">
        <title>Genomic Encyclopedia of Archaeal and Bacterial Type Strains, Phase II (KMG-II): from individual species to whole genera.</title>
        <authorList>
            <person name="Goeker M."/>
        </authorList>
    </citation>
    <scope>NUCLEOTIDE SEQUENCE [LARGE SCALE GENOMIC DNA]</scope>
    <source>
        <strain evidence="14 15">DSM 22857</strain>
    </source>
</reference>
<dbReference type="EC" id="7.6.2.9" evidence="11"/>
<dbReference type="FunFam" id="3.40.50.300:FF:000425">
    <property type="entry name" value="Probable ABC transporter, ATP-binding subunit"/>
    <property type="match status" value="1"/>
</dbReference>
<evidence type="ECO:0000313" key="15">
    <source>
        <dbReference type="Proteomes" id="UP000239485"/>
    </source>
</evidence>
<evidence type="ECO:0000256" key="7">
    <source>
        <dbReference type="ARBA" id="ARBA00022967"/>
    </source>
</evidence>
<keyword evidence="3" id="KW-0410">Iron transport</keyword>
<dbReference type="SUPFAM" id="SSF50331">
    <property type="entry name" value="MOP-like"/>
    <property type="match status" value="1"/>
</dbReference>
<evidence type="ECO:0000256" key="1">
    <source>
        <dbReference type="ARBA" id="ARBA00022448"/>
    </source>
</evidence>
<keyword evidence="1" id="KW-0813">Transport</keyword>
<comment type="caution">
    <text evidence="14">The sequence shown here is derived from an EMBL/GenBank/DDBJ whole genome shotgun (WGS) entry which is preliminary data.</text>
</comment>
<evidence type="ECO:0000256" key="3">
    <source>
        <dbReference type="ARBA" id="ARBA00022496"/>
    </source>
</evidence>
<dbReference type="EMBL" id="PTJD01000003">
    <property type="protein sequence ID" value="PPK97608.1"/>
    <property type="molecule type" value="Genomic_DNA"/>
</dbReference>
<dbReference type="InterPro" id="IPR008995">
    <property type="entry name" value="Mo/tungstate-bd_C_term_dom"/>
</dbReference>
<sequence>MSGRTGTGSATTTSRRPHPQPDPGHGAELALRVRGVVKSFDAPVLTGLDLDVATGSLVALLGPSGCGKTTLLRVVAGFEHAEAGTVEVGGRLVEGEGRPVPAERRRVGVVPQEGALFPHLSVHDNVAFGLPRAERAGHRPAELLELVGLAGLGARMPHELSGGQQQRVALARALAPEPSLVLLDEPFSALDAGLRAQVRADVRASLHAAGASAVLVTHDQQEALSTADVVAVVRGGRVVQAGDPWTVYAQPTDLGVATFVGESVVLPGSARSGVVTSALGRHPTGSGVEGPVDVVVRPEQIEVSPADPASVPAVVTHREFYGHDALLRLALPGGVSVTARTPGHPLPDVGATVAVGVRGAVVAFPAAGPAAG</sequence>
<evidence type="ECO:0000256" key="8">
    <source>
        <dbReference type="ARBA" id="ARBA00023004"/>
    </source>
</evidence>
<organism evidence="14 15">
    <name type="scientific">Kineococcus xinjiangensis</name>
    <dbReference type="NCBI Taxonomy" id="512762"/>
    <lineage>
        <taxon>Bacteria</taxon>
        <taxon>Bacillati</taxon>
        <taxon>Actinomycetota</taxon>
        <taxon>Actinomycetes</taxon>
        <taxon>Kineosporiales</taxon>
        <taxon>Kineosporiaceae</taxon>
        <taxon>Kineococcus</taxon>
    </lineage>
</organism>
<dbReference type="Pfam" id="PF08402">
    <property type="entry name" value="TOBE_2"/>
    <property type="match status" value="1"/>
</dbReference>
<dbReference type="AlphaFoldDB" id="A0A2S6ITR0"/>
<keyword evidence="9" id="KW-0406">Ion transport</keyword>
<dbReference type="SMART" id="SM00382">
    <property type="entry name" value="AAA"/>
    <property type="match status" value="1"/>
</dbReference>
<gene>
    <name evidence="14" type="ORF">CLV92_103142</name>
</gene>
<dbReference type="GO" id="GO:0043190">
    <property type="term" value="C:ATP-binding cassette (ABC) transporter complex"/>
    <property type="evidence" value="ECO:0007669"/>
    <property type="project" value="InterPro"/>
</dbReference>
<dbReference type="GO" id="GO:0016887">
    <property type="term" value="F:ATP hydrolysis activity"/>
    <property type="evidence" value="ECO:0007669"/>
    <property type="project" value="InterPro"/>
</dbReference>
<evidence type="ECO:0000313" key="14">
    <source>
        <dbReference type="EMBL" id="PPK97608.1"/>
    </source>
</evidence>
<dbReference type="SUPFAM" id="SSF52540">
    <property type="entry name" value="P-loop containing nucleoside triphosphate hydrolases"/>
    <property type="match status" value="1"/>
</dbReference>
<dbReference type="InterPro" id="IPR003593">
    <property type="entry name" value="AAA+_ATPase"/>
</dbReference>
<evidence type="ECO:0000256" key="2">
    <source>
        <dbReference type="ARBA" id="ARBA00022475"/>
    </source>
</evidence>
<dbReference type="PROSITE" id="PS00211">
    <property type="entry name" value="ABC_TRANSPORTER_1"/>
    <property type="match status" value="1"/>
</dbReference>
<dbReference type="InterPro" id="IPR017871">
    <property type="entry name" value="ABC_transporter-like_CS"/>
</dbReference>
<feature type="region of interest" description="Disordered" evidence="12">
    <location>
        <begin position="1"/>
        <end position="26"/>
    </location>
</feature>
<dbReference type="GO" id="GO:0015408">
    <property type="term" value="F:ABC-type ferric iron transporter activity"/>
    <property type="evidence" value="ECO:0007669"/>
    <property type="project" value="InterPro"/>
</dbReference>
<dbReference type="Pfam" id="PF00005">
    <property type="entry name" value="ABC_tran"/>
    <property type="match status" value="1"/>
</dbReference>
<keyword evidence="8" id="KW-0408">Iron</keyword>
<evidence type="ECO:0000259" key="13">
    <source>
        <dbReference type="PROSITE" id="PS50893"/>
    </source>
</evidence>
<dbReference type="InterPro" id="IPR050093">
    <property type="entry name" value="ABC_SmlMolc_Importer"/>
</dbReference>
<keyword evidence="4" id="KW-0997">Cell inner membrane</keyword>
<dbReference type="Gene3D" id="3.40.50.300">
    <property type="entry name" value="P-loop containing nucleotide triphosphate hydrolases"/>
    <property type="match status" value="1"/>
</dbReference>
<evidence type="ECO:0000256" key="5">
    <source>
        <dbReference type="ARBA" id="ARBA00022741"/>
    </source>
</evidence>
<name>A0A2S6ITR0_9ACTN</name>
<dbReference type="InterPro" id="IPR013611">
    <property type="entry name" value="Transp-assoc_OB_typ2"/>
</dbReference>
<dbReference type="InterPro" id="IPR003439">
    <property type="entry name" value="ABC_transporter-like_ATP-bd"/>
</dbReference>
<evidence type="ECO:0000256" key="9">
    <source>
        <dbReference type="ARBA" id="ARBA00023065"/>
    </source>
</evidence>
<proteinExistence type="predicted"/>
<dbReference type="GO" id="GO:0015418">
    <property type="term" value="F:ABC-type quaternary ammonium compound transporting activity"/>
    <property type="evidence" value="ECO:0007669"/>
    <property type="project" value="UniProtKB-EC"/>
</dbReference>
<keyword evidence="7" id="KW-1278">Translocase</keyword>
<dbReference type="PANTHER" id="PTHR42781">
    <property type="entry name" value="SPERMIDINE/PUTRESCINE IMPORT ATP-BINDING PROTEIN POTA"/>
    <property type="match status" value="1"/>
</dbReference>
<dbReference type="GO" id="GO:0005524">
    <property type="term" value="F:ATP binding"/>
    <property type="evidence" value="ECO:0007669"/>
    <property type="project" value="UniProtKB-KW"/>
</dbReference>
<evidence type="ECO:0000256" key="11">
    <source>
        <dbReference type="ARBA" id="ARBA00066388"/>
    </source>
</evidence>
<keyword evidence="15" id="KW-1185">Reference proteome</keyword>
<dbReference type="InterPro" id="IPR015853">
    <property type="entry name" value="ABC_transpr_FbpC"/>
</dbReference>
<feature type="compositionally biased region" description="Low complexity" evidence="12">
    <location>
        <begin position="1"/>
        <end position="14"/>
    </location>
</feature>
<dbReference type="InterPro" id="IPR027417">
    <property type="entry name" value="P-loop_NTPase"/>
</dbReference>
<dbReference type="PROSITE" id="PS50893">
    <property type="entry name" value="ABC_TRANSPORTER_2"/>
    <property type="match status" value="1"/>
</dbReference>
<keyword evidence="10" id="KW-0472">Membrane</keyword>
<evidence type="ECO:0000256" key="12">
    <source>
        <dbReference type="SAM" id="MobiDB-lite"/>
    </source>
</evidence>
<dbReference type="Proteomes" id="UP000239485">
    <property type="component" value="Unassembled WGS sequence"/>
</dbReference>
<evidence type="ECO:0000256" key="6">
    <source>
        <dbReference type="ARBA" id="ARBA00022840"/>
    </source>
</evidence>
<dbReference type="PANTHER" id="PTHR42781:SF5">
    <property type="entry name" value="PUTRESCINE TRANSPORT ATP-BINDING PROTEIN POTG"/>
    <property type="match status" value="1"/>
</dbReference>
<dbReference type="CDD" id="cd03259">
    <property type="entry name" value="ABC_Carb_Solutes_like"/>
    <property type="match status" value="1"/>
</dbReference>
<keyword evidence="5" id="KW-0547">Nucleotide-binding</keyword>
<evidence type="ECO:0000256" key="4">
    <source>
        <dbReference type="ARBA" id="ARBA00022519"/>
    </source>
</evidence>
<keyword evidence="6 14" id="KW-0067">ATP-binding</keyword>
<protein>
    <recommendedName>
        <fullName evidence="11">ABC-type quaternary amine transporter</fullName>
        <ecNumber evidence="11">7.6.2.9</ecNumber>
    </recommendedName>
</protein>
<keyword evidence="2" id="KW-1003">Cell membrane</keyword>
<feature type="domain" description="ABC transporter" evidence="13">
    <location>
        <begin position="31"/>
        <end position="260"/>
    </location>
</feature>
<accession>A0A2S6ITR0</accession>
<evidence type="ECO:0000256" key="10">
    <source>
        <dbReference type="ARBA" id="ARBA00023136"/>
    </source>
</evidence>